<dbReference type="PROSITE" id="PS51194">
    <property type="entry name" value="HELICASE_CTER"/>
    <property type="match status" value="1"/>
</dbReference>
<dbReference type="InterPro" id="IPR027417">
    <property type="entry name" value="P-loop_NTPase"/>
</dbReference>
<dbReference type="SMART" id="SM00487">
    <property type="entry name" value="DEXDc"/>
    <property type="match status" value="1"/>
</dbReference>
<evidence type="ECO:0000259" key="7">
    <source>
        <dbReference type="PROSITE" id="PS51194"/>
    </source>
</evidence>
<dbReference type="Pfam" id="PF12013">
    <property type="entry name" value="OrsD"/>
    <property type="match status" value="1"/>
</dbReference>
<evidence type="ECO:0000256" key="1">
    <source>
        <dbReference type="ARBA" id="ARBA00005446"/>
    </source>
</evidence>
<name>A0AAV9V4W9_9PEZI</name>
<dbReference type="Pfam" id="PF00271">
    <property type="entry name" value="Helicase_C"/>
    <property type="match status" value="1"/>
</dbReference>
<dbReference type="PANTHER" id="PTHR13710">
    <property type="entry name" value="DNA HELICASE RECQ FAMILY MEMBER"/>
    <property type="match status" value="1"/>
</dbReference>
<dbReference type="EMBL" id="JAVHNS010000005">
    <property type="protein sequence ID" value="KAK6354484.1"/>
    <property type="molecule type" value="Genomic_DNA"/>
</dbReference>
<dbReference type="GO" id="GO:0043138">
    <property type="term" value="F:3'-5' DNA helicase activity"/>
    <property type="evidence" value="ECO:0007669"/>
    <property type="project" value="UniProtKB-EC"/>
</dbReference>
<accession>A0AAV9V4W9</accession>
<evidence type="ECO:0000313" key="9">
    <source>
        <dbReference type="Proteomes" id="UP001373714"/>
    </source>
</evidence>
<dbReference type="PROSITE" id="PS00028">
    <property type="entry name" value="ZINC_FINGER_C2H2_1"/>
    <property type="match status" value="1"/>
</dbReference>
<dbReference type="PROSITE" id="PS51192">
    <property type="entry name" value="HELICASE_ATP_BIND_1"/>
    <property type="match status" value="1"/>
</dbReference>
<dbReference type="SUPFAM" id="SSF52540">
    <property type="entry name" value="P-loop containing nucleoside triphosphate hydrolases"/>
    <property type="match status" value="1"/>
</dbReference>
<evidence type="ECO:0000256" key="5">
    <source>
        <dbReference type="ARBA" id="ARBA00034808"/>
    </source>
</evidence>
<proteinExistence type="inferred from homology"/>
<dbReference type="Proteomes" id="UP001373714">
    <property type="component" value="Unassembled WGS sequence"/>
</dbReference>
<evidence type="ECO:0000256" key="4">
    <source>
        <dbReference type="ARBA" id="ARBA00034617"/>
    </source>
</evidence>
<dbReference type="InterPro" id="IPR011545">
    <property type="entry name" value="DEAD/DEAH_box_helicase_dom"/>
</dbReference>
<dbReference type="GO" id="GO:0000724">
    <property type="term" value="P:double-strand break repair via homologous recombination"/>
    <property type="evidence" value="ECO:0007669"/>
    <property type="project" value="TreeGrafter"/>
</dbReference>
<evidence type="ECO:0000259" key="6">
    <source>
        <dbReference type="PROSITE" id="PS51192"/>
    </source>
</evidence>
<keyword evidence="3" id="KW-0067">ATP-binding</keyword>
<dbReference type="GO" id="GO:0009378">
    <property type="term" value="F:four-way junction helicase activity"/>
    <property type="evidence" value="ECO:0007669"/>
    <property type="project" value="TreeGrafter"/>
</dbReference>
<dbReference type="SMART" id="SM00490">
    <property type="entry name" value="HELICc"/>
    <property type="match status" value="1"/>
</dbReference>
<dbReference type="GO" id="GO:0005694">
    <property type="term" value="C:chromosome"/>
    <property type="evidence" value="ECO:0007669"/>
    <property type="project" value="TreeGrafter"/>
</dbReference>
<feature type="domain" description="Helicase ATP-binding" evidence="6">
    <location>
        <begin position="990"/>
        <end position="1165"/>
    </location>
</feature>
<evidence type="ECO:0000256" key="2">
    <source>
        <dbReference type="ARBA" id="ARBA00022741"/>
    </source>
</evidence>
<comment type="catalytic activity">
    <reaction evidence="4">
        <text>Couples ATP hydrolysis with the unwinding of duplex DNA by translocating in the 3'-5' direction.</text>
        <dbReference type="EC" id="5.6.2.4"/>
    </reaction>
</comment>
<protein>
    <recommendedName>
        <fullName evidence="5">DNA 3'-5' helicase</fullName>
        <ecNumber evidence="5">5.6.2.4</ecNumber>
    </recommendedName>
</protein>
<dbReference type="PANTHER" id="PTHR13710:SF154">
    <property type="entry name" value="RECQ HELICASE, PUTATIVE (AFU_ORTHOLOGUE AFUA_6G14720)-RELATED"/>
    <property type="match status" value="1"/>
</dbReference>
<dbReference type="InterPro" id="IPR013087">
    <property type="entry name" value="Znf_C2H2_type"/>
</dbReference>
<dbReference type="GO" id="GO:0003676">
    <property type="term" value="F:nucleic acid binding"/>
    <property type="evidence" value="ECO:0007669"/>
    <property type="project" value="InterPro"/>
</dbReference>
<comment type="caution">
    <text evidence="8">The sequence shown here is derived from an EMBL/GenBank/DDBJ whole genome shotgun (WGS) entry which is preliminary data.</text>
</comment>
<evidence type="ECO:0000313" key="8">
    <source>
        <dbReference type="EMBL" id="KAK6354484.1"/>
    </source>
</evidence>
<evidence type="ECO:0000256" key="3">
    <source>
        <dbReference type="ARBA" id="ARBA00022840"/>
    </source>
</evidence>
<sequence length="1637" mass="180097">MEQPLSAVVIEDVTAQFEPIDRFRYAIRTMKTVSGGVRSSIKVAICTECQYLVLWESLVNHLVSNHGKDRGDVKRVVGSVVADLKDHLSPEMDIVAFQGKIQKRYIARIPDLKVSTGYQCDYCQLVYSTKDSVITHRSRCSHDTRPVGQRSHRKLVDDNTVDCQLLFGGRRKTYFRVHEVGTVGAVAGAVAGSAPGADAGADAEGRQEAEFLLDMIKTRSNLTDTPSELQTPVPWFERTGWLDFCGGSNETVAKVCRLNKLGRDSLTTTIHTATKALLSSSLEYIPKTGVGFLCKISSPNEADDSRPFSAKLVATTLDDYFTIMTRMVVYLCNLLDPENEELNAASGVVFPDEIENNLEYIISFAGSGTVSGADGFSPGELEYLGLLILDVIIGLMRAPVPVTTESRFEHPVINYLATLGWDEKRGAWRKAELSTRFFAAMTYSTRLCVLRYCWVKALNTDTDPNDALRSELNAILDIIKERKGYPMSEWLSQHAYSAAITQHSAGPAKLHWKNDGTGIWYNGELFCIIKYRSFIKTVPDFMKKQLRELLFLKDDEEIPTIDISKLFDDPSDTSRGYYFASDPKTLQSQGQPTYLLNKVTSEPRLRNMFFPRGVPVLSQLATKNYMDLDTTMRRWLAVAVWLMSGEPPRGTELSVLRKFNTASNLRNFFVVDGDVLILSVYIKTQSMTGFSKGIARYLPPDVAQLFLVYMLLVDPFCDYLRSKDGTYALSSYLFANHKGIPWESNVLSDFLATYAQAAIGFPLKHSNYRQIMAGITRAYVDPMSKLIERKVEQEENVLAEQFGHGRRTNISVYGIGEGQRFADIDEITMDIYRRATCQFQFFIGAIPNLPDWVVEPSKIYFEIGVQPRFREPAYPETHQLPPAVQPGALLPVDPRFRAPVQGDAFPLGLPGLPGLPGPSGFGGSPASSFAGTSAQGTGSSVVVSNYFAIKEPFPRELHAVLFEQYATKGPDGKLGRANWKLPEQGQAAEAIYKKSLSPLLVTLACAAGKTTAALLAIKAGTGISIIVEPYISTCEDVVARAKAMGIYVTYWASEYRGRDEEGEPTYRMIKPRHISKKVPGIMIATPEAATSPAFLDAAFDLHRDRRLDRIIIDEIHQPILDEGFRDVARLSLLTNMGLQLVCMSATTPPLMLAPICNFFHLGSFHEIRSTTSILNMQYEVKPVTEDVVIESIAYIKELYSHLMAMTSVPQKNKILVFCRSISQAETLCDSLHGASIGAGAAATPATASAKAGAKAGARAGARAGAKSGAKSGVRSGAFSGFRAAGATATAGAGATAATTTATAAAAGPSIPTKITAFLYIGTMEIEERSETMAAWDRKGGIMCATTCFGPGVDAKHVVAVIHVGCPYTIVDLVQQSSRAGRDGSPAVNVVICRKPSPHAEDNYNNKQLWRRESQKALNLYLTTTTCRRWVLSSFMDGNQNAIDCVLGNGALCDNCGTLRDPKSVAAAVAVVSRPRSILPDTLPRTSRNAARHTQAAAIIEFIQIAMADCAYCRFTLESSRGHSLADCPMYTPPKEPTTWVDAVCTKCGLPKRVCIVISSQDTGCQCYEVCEAIYSAVHTDPDIRFRVFGELGLRGLRLHEWPLYTRWLAEIEFSEGKAYSNAWKIWQTLEELNYLQV</sequence>
<dbReference type="InterPro" id="IPR014001">
    <property type="entry name" value="Helicase_ATP-bd"/>
</dbReference>
<keyword evidence="9" id="KW-1185">Reference proteome</keyword>
<dbReference type="InterPro" id="IPR001650">
    <property type="entry name" value="Helicase_C-like"/>
</dbReference>
<dbReference type="GO" id="GO:0005524">
    <property type="term" value="F:ATP binding"/>
    <property type="evidence" value="ECO:0007669"/>
    <property type="project" value="UniProtKB-KW"/>
</dbReference>
<reference evidence="8 9" key="1">
    <citation type="submission" date="2019-10" db="EMBL/GenBank/DDBJ databases">
        <authorList>
            <person name="Palmer J.M."/>
        </authorList>
    </citation>
    <scope>NUCLEOTIDE SEQUENCE [LARGE SCALE GENOMIC DNA]</scope>
    <source>
        <strain evidence="8 9">TWF730</strain>
    </source>
</reference>
<dbReference type="Pfam" id="PF00270">
    <property type="entry name" value="DEAD"/>
    <property type="match status" value="1"/>
</dbReference>
<dbReference type="EC" id="5.6.2.4" evidence="5"/>
<comment type="similarity">
    <text evidence="1">Belongs to the helicase family. RecQ subfamily.</text>
</comment>
<feature type="domain" description="Helicase C-terminal" evidence="7">
    <location>
        <begin position="1194"/>
        <end position="1434"/>
    </location>
</feature>
<dbReference type="InterPro" id="IPR022698">
    <property type="entry name" value="OrsD"/>
</dbReference>
<dbReference type="GO" id="GO:0005737">
    <property type="term" value="C:cytoplasm"/>
    <property type="evidence" value="ECO:0007669"/>
    <property type="project" value="TreeGrafter"/>
</dbReference>
<organism evidence="8 9">
    <name type="scientific">Orbilia blumenaviensis</name>
    <dbReference type="NCBI Taxonomy" id="1796055"/>
    <lineage>
        <taxon>Eukaryota</taxon>
        <taxon>Fungi</taxon>
        <taxon>Dikarya</taxon>
        <taxon>Ascomycota</taxon>
        <taxon>Pezizomycotina</taxon>
        <taxon>Orbiliomycetes</taxon>
        <taxon>Orbiliales</taxon>
        <taxon>Orbiliaceae</taxon>
        <taxon>Orbilia</taxon>
    </lineage>
</organism>
<dbReference type="Gene3D" id="3.40.50.300">
    <property type="entry name" value="P-loop containing nucleotide triphosphate hydrolases"/>
    <property type="match status" value="2"/>
</dbReference>
<keyword evidence="2" id="KW-0547">Nucleotide-binding</keyword>
<gene>
    <name evidence="8" type="ORF">TWF730_008884</name>
</gene>